<organism evidence="10 11">
    <name type="scientific">Euroglyphus maynei</name>
    <name type="common">Mayne's house dust mite</name>
    <dbReference type="NCBI Taxonomy" id="6958"/>
    <lineage>
        <taxon>Eukaryota</taxon>
        <taxon>Metazoa</taxon>
        <taxon>Ecdysozoa</taxon>
        <taxon>Arthropoda</taxon>
        <taxon>Chelicerata</taxon>
        <taxon>Arachnida</taxon>
        <taxon>Acari</taxon>
        <taxon>Acariformes</taxon>
        <taxon>Sarcoptiformes</taxon>
        <taxon>Astigmata</taxon>
        <taxon>Psoroptidia</taxon>
        <taxon>Analgoidea</taxon>
        <taxon>Pyroglyphidae</taxon>
        <taxon>Pyroglyphinae</taxon>
        <taxon>Euroglyphus</taxon>
    </lineage>
</organism>
<sequence length="346" mass="39442">MKPIIGLACWPGQHQATLPADAKTLFTSSPFEQGNDVFSHCFPNDNFDGHRIDDDVSLDADLINCSDSQLEEVIFEQCHNHNNDDLCQGFGHLSFDGIERLLKQEDFDFLNIKPSQDLCSPDIGPYSPSQLSSTFDDECYVDGKQSPIIQSSTISSLEEQQCYSPSYQLPQSLDVANYEEVCTSSPRNDHIQPSIEIEIEFDPERKHLDFLSQCCQQQQSPPAIDDDDHSLASYLTMTTAASSPNKRKSVDSELEPPPPTPVKERKRRRAKRVLDDRIKYQNKVAAMRYRKKKQEEKSQIDDLFAVQQERHERLSNQVEELTVQINVLKELLSKYLSPKLLNSRMA</sequence>
<dbReference type="OrthoDB" id="6516974at2759"/>
<dbReference type="GO" id="GO:0001228">
    <property type="term" value="F:DNA-binding transcription activator activity, RNA polymerase II-specific"/>
    <property type="evidence" value="ECO:0007669"/>
    <property type="project" value="TreeGrafter"/>
</dbReference>
<dbReference type="AlphaFoldDB" id="A0A1Y3B6Q0"/>
<dbReference type="PANTHER" id="PTHR13044">
    <property type="entry name" value="ACTIVATING TRANSCRIPTION FACTOR ATF 4/5"/>
    <property type="match status" value="1"/>
</dbReference>
<feature type="domain" description="BZIP" evidence="9">
    <location>
        <begin position="277"/>
        <end position="292"/>
    </location>
</feature>
<evidence type="ECO:0000313" key="10">
    <source>
        <dbReference type="EMBL" id="OTF76511.1"/>
    </source>
</evidence>
<feature type="region of interest" description="Disordered" evidence="8">
    <location>
        <begin position="239"/>
        <end position="272"/>
    </location>
</feature>
<dbReference type="EMBL" id="MUJZ01037130">
    <property type="protein sequence ID" value="OTF76511.1"/>
    <property type="molecule type" value="Genomic_DNA"/>
</dbReference>
<comment type="similarity">
    <text evidence="2">Belongs to the bZIP family.</text>
</comment>
<evidence type="ECO:0000259" key="9">
    <source>
        <dbReference type="PROSITE" id="PS00036"/>
    </source>
</evidence>
<name>A0A1Y3B6Q0_EURMA</name>
<keyword evidence="5" id="KW-0804">Transcription</keyword>
<keyword evidence="6" id="KW-0539">Nucleus</keyword>
<keyword evidence="3" id="KW-0805">Transcription regulation</keyword>
<evidence type="ECO:0000256" key="6">
    <source>
        <dbReference type="ARBA" id="ARBA00023242"/>
    </source>
</evidence>
<gene>
    <name evidence="10" type="ORF">BLA29_004032</name>
</gene>
<keyword evidence="4" id="KW-0238">DNA-binding</keyword>
<evidence type="ECO:0000256" key="3">
    <source>
        <dbReference type="ARBA" id="ARBA00023015"/>
    </source>
</evidence>
<keyword evidence="7" id="KW-0175">Coiled coil</keyword>
<evidence type="ECO:0000256" key="2">
    <source>
        <dbReference type="ARBA" id="ARBA00007163"/>
    </source>
</evidence>
<dbReference type="PANTHER" id="PTHR13044:SF14">
    <property type="entry name" value="CRYPTOCEPHAL, ISOFORM A"/>
    <property type="match status" value="1"/>
</dbReference>
<feature type="coiled-coil region" evidence="7">
    <location>
        <begin position="304"/>
        <end position="331"/>
    </location>
</feature>
<dbReference type="Gene3D" id="1.20.5.170">
    <property type="match status" value="1"/>
</dbReference>
<evidence type="ECO:0000256" key="1">
    <source>
        <dbReference type="ARBA" id="ARBA00004123"/>
    </source>
</evidence>
<reference evidence="10 11" key="1">
    <citation type="submission" date="2017-03" db="EMBL/GenBank/DDBJ databases">
        <title>Genome Survey of Euroglyphus maynei.</title>
        <authorList>
            <person name="Arlian L.G."/>
            <person name="Morgan M.S."/>
            <person name="Rider S.D."/>
        </authorList>
    </citation>
    <scope>NUCLEOTIDE SEQUENCE [LARGE SCALE GENOMIC DNA]</scope>
    <source>
        <strain evidence="10">Arlian Lab</strain>
        <tissue evidence="10">Whole body</tissue>
    </source>
</reference>
<evidence type="ECO:0000256" key="8">
    <source>
        <dbReference type="SAM" id="MobiDB-lite"/>
    </source>
</evidence>
<dbReference type="InterPro" id="IPR004827">
    <property type="entry name" value="bZIP"/>
</dbReference>
<keyword evidence="11" id="KW-1185">Reference proteome</keyword>
<evidence type="ECO:0000256" key="4">
    <source>
        <dbReference type="ARBA" id="ARBA00023125"/>
    </source>
</evidence>
<comment type="subcellular location">
    <subcellularLocation>
        <location evidence="1">Nucleus</location>
    </subcellularLocation>
</comment>
<dbReference type="GO" id="GO:0000977">
    <property type="term" value="F:RNA polymerase II transcription regulatory region sequence-specific DNA binding"/>
    <property type="evidence" value="ECO:0007669"/>
    <property type="project" value="TreeGrafter"/>
</dbReference>
<evidence type="ECO:0000313" key="11">
    <source>
        <dbReference type="Proteomes" id="UP000194236"/>
    </source>
</evidence>
<dbReference type="SUPFAM" id="SSF57959">
    <property type="entry name" value="Leucine zipper domain"/>
    <property type="match status" value="1"/>
</dbReference>
<dbReference type="PROSITE" id="PS00036">
    <property type="entry name" value="BZIP_BASIC"/>
    <property type="match status" value="1"/>
</dbReference>
<dbReference type="Proteomes" id="UP000194236">
    <property type="component" value="Unassembled WGS sequence"/>
</dbReference>
<protein>
    <recommendedName>
        <fullName evidence="9">BZIP domain-containing protein</fullName>
    </recommendedName>
</protein>
<accession>A0A1Y3B6Q0</accession>
<comment type="caution">
    <text evidence="10">The sequence shown here is derived from an EMBL/GenBank/DDBJ whole genome shotgun (WGS) entry which is preliminary data.</text>
</comment>
<dbReference type="CDD" id="cd14692">
    <property type="entry name" value="bZIP_ATF4"/>
    <property type="match status" value="1"/>
</dbReference>
<dbReference type="GO" id="GO:0005634">
    <property type="term" value="C:nucleus"/>
    <property type="evidence" value="ECO:0007669"/>
    <property type="project" value="UniProtKB-SubCell"/>
</dbReference>
<evidence type="ECO:0000256" key="7">
    <source>
        <dbReference type="SAM" id="Coils"/>
    </source>
</evidence>
<dbReference type="InterPro" id="IPR046347">
    <property type="entry name" value="bZIP_sf"/>
</dbReference>
<proteinExistence type="inferred from homology"/>
<evidence type="ECO:0000256" key="5">
    <source>
        <dbReference type="ARBA" id="ARBA00023163"/>
    </source>
</evidence>